<dbReference type="PaxDb" id="2903-EOD38957"/>
<keyword evidence="3" id="KW-1185">Reference proteome</keyword>
<evidence type="ECO:0000313" key="2">
    <source>
        <dbReference type="EnsemblProtists" id="EOD38957"/>
    </source>
</evidence>
<organism evidence="2 3">
    <name type="scientific">Emiliania huxleyi (strain CCMP1516)</name>
    <dbReference type="NCBI Taxonomy" id="280463"/>
    <lineage>
        <taxon>Eukaryota</taxon>
        <taxon>Haptista</taxon>
        <taxon>Haptophyta</taxon>
        <taxon>Prymnesiophyceae</taxon>
        <taxon>Isochrysidales</taxon>
        <taxon>Noelaerhabdaceae</taxon>
        <taxon>Emiliania</taxon>
    </lineage>
</organism>
<feature type="region of interest" description="Disordered" evidence="1">
    <location>
        <begin position="18"/>
        <end position="46"/>
    </location>
</feature>
<dbReference type="Proteomes" id="UP000013827">
    <property type="component" value="Unassembled WGS sequence"/>
</dbReference>
<dbReference type="HOGENOM" id="CLU_2019539_0_0_1"/>
<protein>
    <submittedName>
        <fullName evidence="2">Uncharacterized protein</fullName>
    </submittedName>
</protein>
<dbReference type="RefSeq" id="XP_005791386.1">
    <property type="nucleotide sequence ID" value="XM_005791329.1"/>
</dbReference>
<dbReference type="EnsemblProtists" id="EOD38957">
    <property type="protein sequence ID" value="EOD38957"/>
    <property type="gene ID" value="EMIHUDRAFT_251587"/>
</dbReference>
<evidence type="ECO:0000256" key="1">
    <source>
        <dbReference type="SAM" id="MobiDB-lite"/>
    </source>
</evidence>
<proteinExistence type="predicted"/>
<dbReference type="KEGG" id="ehx:EMIHUDRAFT_251587"/>
<reference evidence="3" key="1">
    <citation type="journal article" date="2013" name="Nature">
        <title>Pan genome of the phytoplankton Emiliania underpins its global distribution.</title>
        <authorList>
            <person name="Read B.A."/>
            <person name="Kegel J."/>
            <person name="Klute M.J."/>
            <person name="Kuo A."/>
            <person name="Lefebvre S.C."/>
            <person name="Maumus F."/>
            <person name="Mayer C."/>
            <person name="Miller J."/>
            <person name="Monier A."/>
            <person name="Salamov A."/>
            <person name="Young J."/>
            <person name="Aguilar M."/>
            <person name="Claverie J.M."/>
            <person name="Frickenhaus S."/>
            <person name="Gonzalez K."/>
            <person name="Herman E.K."/>
            <person name="Lin Y.C."/>
            <person name="Napier J."/>
            <person name="Ogata H."/>
            <person name="Sarno A.F."/>
            <person name="Shmutz J."/>
            <person name="Schroeder D."/>
            <person name="de Vargas C."/>
            <person name="Verret F."/>
            <person name="von Dassow P."/>
            <person name="Valentin K."/>
            <person name="Van de Peer Y."/>
            <person name="Wheeler G."/>
            <person name="Dacks J.B."/>
            <person name="Delwiche C.F."/>
            <person name="Dyhrman S.T."/>
            <person name="Glockner G."/>
            <person name="John U."/>
            <person name="Richards T."/>
            <person name="Worden A.Z."/>
            <person name="Zhang X."/>
            <person name="Grigoriev I.V."/>
            <person name="Allen A.E."/>
            <person name="Bidle K."/>
            <person name="Borodovsky M."/>
            <person name="Bowler C."/>
            <person name="Brownlee C."/>
            <person name="Cock J.M."/>
            <person name="Elias M."/>
            <person name="Gladyshev V.N."/>
            <person name="Groth M."/>
            <person name="Guda C."/>
            <person name="Hadaegh A."/>
            <person name="Iglesias-Rodriguez M.D."/>
            <person name="Jenkins J."/>
            <person name="Jones B.M."/>
            <person name="Lawson T."/>
            <person name="Leese F."/>
            <person name="Lindquist E."/>
            <person name="Lobanov A."/>
            <person name="Lomsadze A."/>
            <person name="Malik S.B."/>
            <person name="Marsh M.E."/>
            <person name="Mackinder L."/>
            <person name="Mock T."/>
            <person name="Mueller-Roeber B."/>
            <person name="Pagarete A."/>
            <person name="Parker M."/>
            <person name="Probert I."/>
            <person name="Quesneville H."/>
            <person name="Raines C."/>
            <person name="Rensing S.A."/>
            <person name="Riano-Pachon D.M."/>
            <person name="Richier S."/>
            <person name="Rokitta S."/>
            <person name="Shiraiwa Y."/>
            <person name="Soanes D.M."/>
            <person name="van der Giezen M."/>
            <person name="Wahlund T.M."/>
            <person name="Williams B."/>
            <person name="Wilson W."/>
            <person name="Wolfe G."/>
            <person name="Wurch L.L."/>
        </authorList>
    </citation>
    <scope>NUCLEOTIDE SEQUENCE</scope>
</reference>
<feature type="compositionally biased region" description="Polar residues" evidence="1">
    <location>
        <begin position="28"/>
        <end position="46"/>
    </location>
</feature>
<name>A0A0D3KT72_EMIH1</name>
<accession>A0A0D3KT72</accession>
<dbReference type="AlphaFoldDB" id="A0A0D3KT72"/>
<sequence length="123" mass="13500">MSPPVPYPPAGFVQRRREEEALRPQLPPQSVSPSTNAKASLNEPPSTNAKAIVVPDATYVQARSACLVAALFALCDRASTLAAPVLRFLVQILLLRLFLLLPDCWRAAAHDGQWLHPLRLQQP</sequence>
<dbReference type="GeneID" id="17284227"/>
<evidence type="ECO:0000313" key="3">
    <source>
        <dbReference type="Proteomes" id="UP000013827"/>
    </source>
</evidence>
<reference evidence="2" key="2">
    <citation type="submission" date="2024-10" db="UniProtKB">
        <authorList>
            <consortium name="EnsemblProtists"/>
        </authorList>
    </citation>
    <scope>IDENTIFICATION</scope>
</reference>